<evidence type="ECO:0000313" key="3">
    <source>
        <dbReference type="EMBL" id="MDQ0229668.1"/>
    </source>
</evidence>
<comment type="caution">
    <text evidence="3">The sequence shown here is derived from an EMBL/GenBank/DDBJ whole genome shotgun (WGS) entry which is preliminary data.</text>
</comment>
<feature type="domain" description="Ferric siderophore reductase C-terminal" evidence="2">
    <location>
        <begin position="218"/>
        <end position="239"/>
    </location>
</feature>
<organism evidence="3 4">
    <name type="scientific">Metabacillus malikii</name>
    <dbReference type="NCBI Taxonomy" id="1504265"/>
    <lineage>
        <taxon>Bacteria</taxon>
        <taxon>Bacillati</taxon>
        <taxon>Bacillota</taxon>
        <taxon>Bacilli</taxon>
        <taxon>Bacillales</taxon>
        <taxon>Bacillaceae</taxon>
        <taxon>Metabacillus</taxon>
    </lineage>
</organism>
<name>A0ABT9ZDL1_9BACI</name>
<dbReference type="InterPro" id="IPR008090">
    <property type="entry name" value="Fe_iron_reduct"/>
</dbReference>
<accession>A0ABT9ZDL1</accession>
<evidence type="ECO:0000259" key="2">
    <source>
        <dbReference type="Pfam" id="PF11575"/>
    </source>
</evidence>
<dbReference type="InterPro" id="IPR022770">
    <property type="entry name" value="IucA/IucC-like_C"/>
</dbReference>
<dbReference type="InterPro" id="IPR024726">
    <property type="entry name" value="FhuF_C"/>
</dbReference>
<evidence type="ECO:0000313" key="4">
    <source>
        <dbReference type="Proteomes" id="UP001234495"/>
    </source>
</evidence>
<dbReference type="Proteomes" id="UP001234495">
    <property type="component" value="Unassembled WGS sequence"/>
</dbReference>
<feature type="domain" description="Aerobactin siderophore biosynthesis IucA/IucC-like C-terminal" evidence="1">
    <location>
        <begin position="69"/>
        <end position="176"/>
    </location>
</feature>
<proteinExistence type="predicted"/>
<dbReference type="NCBIfam" id="TIGR03951">
    <property type="entry name" value="Fe_III_red_FhuF"/>
    <property type="match status" value="1"/>
</dbReference>
<keyword evidence="4" id="KW-1185">Reference proteome</keyword>
<gene>
    <name evidence="3" type="ORF">J2S19_000920</name>
</gene>
<dbReference type="Pfam" id="PF11575">
    <property type="entry name" value="FhuF_C"/>
    <property type="match status" value="1"/>
</dbReference>
<protein>
    <submittedName>
        <fullName evidence="3">Siderophore-iron reductase FhuF</fullName>
    </submittedName>
</protein>
<dbReference type="RefSeq" id="WP_307337789.1">
    <property type="nucleotide sequence ID" value="NZ_JAUSUD010000003.1"/>
</dbReference>
<sequence length="245" mass="28444">MTMLTHTEIEALKKFRLSTEKAAKSRSGVDFLSPEQLQAIFHEDLADKLNTDKQHVIGSMLVKSYAFLAALILHAMSHYDKGINSSLEQVAVQTNDTGPFWLPSFYFHKLDVTLPNGDRDEWRSTIVSQLFRENISKVITAIAQYARLSKRILWENVATYIFWMYESLLEESLSEERREIVRKDFHYVINEASADIFGETSNPLTPFYVKKENNLRMRKTCCLFYLTSTNQDRCQNCPLVCKKHK</sequence>
<dbReference type="Pfam" id="PF06276">
    <property type="entry name" value="FhuF"/>
    <property type="match status" value="1"/>
</dbReference>
<dbReference type="EMBL" id="JAUSUD010000003">
    <property type="protein sequence ID" value="MDQ0229668.1"/>
    <property type="molecule type" value="Genomic_DNA"/>
</dbReference>
<evidence type="ECO:0000259" key="1">
    <source>
        <dbReference type="Pfam" id="PF06276"/>
    </source>
</evidence>
<reference evidence="3 4" key="1">
    <citation type="submission" date="2023-07" db="EMBL/GenBank/DDBJ databases">
        <title>Genomic Encyclopedia of Type Strains, Phase IV (KMG-IV): sequencing the most valuable type-strain genomes for metagenomic binning, comparative biology and taxonomic classification.</title>
        <authorList>
            <person name="Goeker M."/>
        </authorList>
    </citation>
    <scope>NUCLEOTIDE SEQUENCE [LARGE SCALE GENOMIC DNA]</scope>
    <source>
        <strain evidence="3 4">DSM 29005</strain>
    </source>
</reference>